<organism evidence="2 3">
    <name type="scientific">Candidatus Marimicrobium litorale</name>
    <dbReference type="NCBI Taxonomy" id="2518991"/>
    <lineage>
        <taxon>Bacteria</taxon>
        <taxon>Pseudomonadati</taxon>
        <taxon>Pseudomonadota</taxon>
        <taxon>Gammaproteobacteria</taxon>
        <taxon>Cellvibrionales</taxon>
        <taxon>Halieaceae</taxon>
        <taxon>Marimicrobium</taxon>
    </lineage>
</organism>
<dbReference type="EMBL" id="SHNO01000001">
    <property type="protein sequence ID" value="MCX2978055.1"/>
    <property type="molecule type" value="Genomic_DNA"/>
</dbReference>
<sequence length="195" mass="21841">MKRHFYISEDLDDLEIVEHQLEDAGVITPQIHVLSEDDAGVTAHRLNDVEAVLRKDVVHGTELGALVGICTAILILVVAWSTGIADTITWVPPVFLSIIILGFCTWEGGFIGIQQPNYDFKRFQDTLRSGKHVLLVDVNQNQEHILRQVTNEHPKLTPAGEGHSVPGWFMGLRGLFENTIKDTAWRTTSVHSREK</sequence>
<keyword evidence="1" id="KW-0472">Membrane</keyword>
<gene>
    <name evidence="2" type="ORF">EYC82_11880</name>
</gene>
<feature type="transmembrane region" description="Helical" evidence="1">
    <location>
        <begin position="94"/>
        <end position="113"/>
    </location>
</feature>
<accession>A0ABT3T710</accession>
<reference evidence="2" key="1">
    <citation type="submission" date="2019-02" db="EMBL/GenBank/DDBJ databases">
        <authorList>
            <person name="Li S.-H."/>
        </authorList>
    </citation>
    <scope>NUCLEOTIDE SEQUENCE</scope>
    <source>
        <strain evidence="2">IMCC11814</strain>
    </source>
</reference>
<keyword evidence="1" id="KW-0812">Transmembrane</keyword>
<keyword evidence="3" id="KW-1185">Reference proteome</keyword>
<feature type="transmembrane region" description="Helical" evidence="1">
    <location>
        <begin position="63"/>
        <end position="82"/>
    </location>
</feature>
<keyword evidence="1" id="KW-1133">Transmembrane helix</keyword>
<evidence type="ECO:0000313" key="3">
    <source>
        <dbReference type="Proteomes" id="UP001143304"/>
    </source>
</evidence>
<dbReference type="RefSeq" id="WP_279249757.1">
    <property type="nucleotide sequence ID" value="NZ_SHNO01000001.1"/>
</dbReference>
<dbReference type="Proteomes" id="UP001143304">
    <property type="component" value="Unassembled WGS sequence"/>
</dbReference>
<proteinExistence type="predicted"/>
<evidence type="ECO:0000256" key="1">
    <source>
        <dbReference type="SAM" id="Phobius"/>
    </source>
</evidence>
<evidence type="ECO:0000313" key="2">
    <source>
        <dbReference type="EMBL" id="MCX2978055.1"/>
    </source>
</evidence>
<name>A0ABT3T710_9GAMM</name>
<comment type="caution">
    <text evidence="2">The sequence shown here is derived from an EMBL/GenBank/DDBJ whole genome shotgun (WGS) entry which is preliminary data.</text>
</comment>
<protein>
    <submittedName>
        <fullName evidence="2">NAD/FAD-utilizing enzyme</fullName>
    </submittedName>
</protein>